<dbReference type="AlphaFoldDB" id="A0ABC9CBJ9"/>
<name>A0ABC9CBJ9_9POAL</name>
<gene>
    <name evidence="1" type="ORF">URODEC1_LOCUS73219</name>
</gene>
<dbReference type="InterPro" id="IPR042885">
    <property type="entry name" value="HIPP47/16"/>
</dbReference>
<evidence type="ECO:0000313" key="2">
    <source>
        <dbReference type="Proteomes" id="UP001497457"/>
    </source>
</evidence>
<reference evidence="2" key="1">
    <citation type="submission" date="2024-06" db="EMBL/GenBank/DDBJ databases">
        <authorList>
            <person name="Ryan C."/>
        </authorList>
    </citation>
    <scope>NUCLEOTIDE SEQUENCE [LARGE SCALE GENOMIC DNA]</scope>
</reference>
<dbReference type="EMBL" id="OZ075139">
    <property type="protein sequence ID" value="CAL5016463.1"/>
    <property type="molecule type" value="Genomic_DNA"/>
</dbReference>
<dbReference type="PANTHER" id="PTHR46932:SF19">
    <property type="entry name" value="HMA DOMAIN-CONTAINING PROTEIN"/>
    <property type="match status" value="1"/>
</dbReference>
<accession>A0ABC9CBJ9</accession>
<organism evidence="1 2">
    <name type="scientific">Urochloa decumbens</name>
    <dbReference type="NCBI Taxonomy" id="240449"/>
    <lineage>
        <taxon>Eukaryota</taxon>
        <taxon>Viridiplantae</taxon>
        <taxon>Streptophyta</taxon>
        <taxon>Embryophyta</taxon>
        <taxon>Tracheophyta</taxon>
        <taxon>Spermatophyta</taxon>
        <taxon>Magnoliopsida</taxon>
        <taxon>Liliopsida</taxon>
        <taxon>Poales</taxon>
        <taxon>Poaceae</taxon>
        <taxon>PACMAD clade</taxon>
        <taxon>Panicoideae</taxon>
        <taxon>Panicodae</taxon>
        <taxon>Paniceae</taxon>
        <taxon>Melinidinae</taxon>
        <taxon>Urochloa</taxon>
    </lineage>
</organism>
<keyword evidence="2" id="KW-1185">Reference proteome</keyword>
<proteinExistence type="predicted"/>
<reference evidence="1 2" key="2">
    <citation type="submission" date="2024-10" db="EMBL/GenBank/DDBJ databases">
        <authorList>
            <person name="Ryan C."/>
        </authorList>
    </citation>
    <scope>NUCLEOTIDE SEQUENCE [LARGE SCALE GENOMIC DNA]</scope>
</reference>
<sequence>MKQKIVIKVQMSGDKSRSKALGLIASTHGVQSVAIEGREMDHLVVAGDGLDAVSLTSYLRRKVGSAQIVQVEVIGVGGGGPAEKTKPPATAAVAVAAVPQQQWQPRYYSSYYSRPAAVHPYTGQHRYEYDDYSHPDEGSSCAIM</sequence>
<protein>
    <submittedName>
        <fullName evidence="1">Uncharacterized protein</fullName>
    </submittedName>
</protein>
<dbReference type="PANTHER" id="PTHR46932">
    <property type="entry name" value="HEAVY METAL-ASSOCIATED ISOPRENYLATED PLANT PROTEIN 47"/>
    <property type="match status" value="1"/>
</dbReference>
<dbReference type="Gene3D" id="3.30.70.100">
    <property type="match status" value="1"/>
</dbReference>
<dbReference type="Proteomes" id="UP001497457">
    <property type="component" value="Chromosome 29rd"/>
</dbReference>
<evidence type="ECO:0000313" key="1">
    <source>
        <dbReference type="EMBL" id="CAL5016463.1"/>
    </source>
</evidence>